<proteinExistence type="predicted"/>
<evidence type="ECO:0000259" key="3">
    <source>
        <dbReference type="SMART" id="SM00474"/>
    </source>
</evidence>
<dbReference type="Proteomes" id="UP000184188">
    <property type="component" value="Unassembled WGS sequence"/>
</dbReference>
<reference evidence="5" key="1">
    <citation type="journal article" date="2017" name="Genome Biol.">
        <title>Comparative genomics reveals high biological diversity and specific adaptations in the industrially and medically important fungal genus Aspergillus.</title>
        <authorList>
            <person name="de Vries R.P."/>
            <person name="Riley R."/>
            <person name="Wiebenga A."/>
            <person name="Aguilar-Osorio G."/>
            <person name="Amillis S."/>
            <person name="Uchima C.A."/>
            <person name="Anderluh G."/>
            <person name="Asadollahi M."/>
            <person name="Askin M."/>
            <person name="Barry K."/>
            <person name="Battaglia E."/>
            <person name="Bayram O."/>
            <person name="Benocci T."/>
            <person name="Braus-Stromeyer S.A."/>
            <person name="Caldana C."/>
            <person name="Canovas D."/>
            <person name="Cerqueira G.C."/>
            <person name="Chen F."/>
            <person name="Chen W."/>
            <person name="Choi C."/>
            <person name="Clum A."/>
            <person name="Dos Santos R.A."/>
            <person name="Damasio A.R."/>
            <person name="Diallinas G."/>
            <person name="Emri T."/>
            <person name="Fekete E."/>
            <person name="Flipphi M."/>
            <person name="Freyberg S."/>
            <person name="Gallo A."/>
            <person name="Gournas C."/>
            <person name="Habgood R."/>
            <person name="Hainaut M."/>
            <person name="Harispe M.L."/>
            <person name="Henrissat B."/>
            <person name="Hilden K.S."/>
            <person name="Hope R."/>
            <person name="Hossain A."/>
            <person name="Karabika E."/>
            <person name="Karaffa L."/>
            <person name="Karanyi Z."/>
            <person name="Krasevec N."/>
            <person name="Kuo A."/>
            <person name="Kusch H."/>
            <person name="LaButti K."/>
            <person name="Lagendijk E.L."/>
            <person name="Lapidus A."/>
            <person name="Levasseur A."/>
            <person name="Lindquist E."/>
            <person name="Lipzen A."/>
            <person name="Logrieco A.F."/>
            <person name="MacCabe A."/>
            <person name="Maekelae M.R."/>
            <person name="Malavazi I."/>
            <person name="Melin P."/>
            <person name="Meyer V."/>
            <person name="Mielnichuk N."/>
            <person name="Miskei M."/>
            <person name="Molnar A.P."/>
            <person name="Mule G."/>
            <person name="Ngan C.Y."/>
            <person name="Orejas M."/>
            <person name="Orosz E."/>
            <person name="Ouedraogo J.P."/>
            <person name="Overkamp K.M."/>
            <person name="Park H.-S."/>
            <person name="Perrone G."/>
            <person name="Piumi F."/>
            <person name="Punt P.J."/>
            <person name="Ram A.F."/>
            <person name="Ramon A."/>
            <person name="Rauscher S."/>
            <person name="Record E."/>
            <person name="Riano-Pachon D.M."/>
            <person name="Robert V."/>
            <person name="Roehrig J."/>
            <person name="Ruller R."/>
            <person name="Salamov A."/>
            <person name="Salih N.S."/>
            <person name="Samson R.A."/>
            <person name="Sandor E."/>
            <person name="Sanguinetti M."/>
            <person name="Schuetze T."/>
            <person name="Sepcic K."/>
            <person name="Shelest E."/>
            <person name="Sherlock G."/>
            <person name="Sophianopoulou V."/>
            <person name="Squina F.M."/>
            <person name="Sun H."/>
            <person name="Susca A."/>
            <person name="Todd R.B."/>
            <person name="Tsang A."/>
            <person name="Unkles S.E."/>
            <person name="van de Wiele N."/>
            <person name="van Rossen-Uffink D."/>
            <person name="Oliveira J.V."/>
            <person name="Vesth T.C."/>
            <person name="Visser J."/>
            <person name="Yu J.-H."/>
            <person name="Zhou M."/>
            <person name="Andersen M.R."/>
            <person name="Archer D.B."/>
            <person name="Baker S.E."/>
            <person name="Benoit I."/>
            <person name="Brakhage A.A."/>
            <person name="Braus G.H."/>
            <person name="Fischer R."/>
            <person name="Frisvad J.C."/>
            <person name="Goldman G.H."/>
            <person name="Houbraken J."/>
            <person name="Oakley B."/>
            <person name="Pocsi I."/>
            <person name="Scazzocchio C."/>
            <person name="Seiboth B."/>
            <person name="vanKuyk P.A."/>
            <person name="Wortman J."/>
            <person name="Dyer P.S."/>
            <person name="Grigoriev I.V."/>
        </authorList>
    </citation>
    <scope>NUCLEOTIDE SEQUENCE [LARGE SCALE GENOMIC DNA]</scope>
    <source>
        <strain evidence="5">CBS 506.65</strain>
    </source>
</reference>
<dbReference type="RefSeq" id="XP_022577457.1">
    <property type="nucleotide sequence ID" value="XM_022725186.1"/>
</dbReference>
<name>A0A1L9S708_9EURO</name>
<dbReference type="GO" id="GO:0003676">
    <property type="term" value="F:nucleic acid binding"/>
    <property type="evidence" value="ECO:0007669"/>
    <property type="project" value="InterPro"/>
</dbReference>
<dbReference type="GO" id="GO:0006139">
    <property type="term" value="P:nucleobase-containing compound metabolic process"/>
    <property type="evidence" value="ECO:0007669"/>
    <property type="project" value="InterPro"/>
</dbReference>
<accession>A0A1L9S708</accession>
<evidence type="ECO:0000313" key="4">
    <source>
        <dbReference type="EMBL" id="OJJ42947.1"/>
    </source>
</evidence>
<dbReference type="STRING" id="1073090.A0A1L9S708"/>
<dbReference type="EMBL" id="KV878355">
    <property type="protein sequence ID" value="OJJ42947.1"/>
    <property type="molecule type" value="Genomic_DNA"/>
</dbReference>
<dbReference type="PANTHER" id="PTHR13620">
    <property type="entry name" value="3-5 EXONUCLEASE"/>
    <property type="match status" value="1"/>
</dbReference>
<dbReference type="InterPro" id="IPR002562">
    <property type="entry name" value="3'-5'_exonuclease_dom"/>
</dbReference>
<dbReference type="GO" id="GO:0005634">
    <property type="term" value="C:nucleus"/>
    <property type="evidence" value="ECO:0007669"/>
    <property type="project" value="TreeGrafter"/>
</dbReference>
<dbReference type="GO" id="GO:0005737">
    <property type="term" value="C:cytoplasm"/>
    <property type="evidence" value="ECO:0007669"/>
    <property type="project" value="TreeGrafter"/>
</dbReference>
<dbReference type="InterPro" id="IPR012337">
    <property type="entry name" value="RNaseH-like_sf"/>
</dbReference>
<dbReference type="InterPro" id="IPR036397">
    <property type="entry name" value="RNaseH_sf"/>
</dbReference>
<protein>
    <recommendedName>
        <fullName evidence="3">3'-5' exonuclease domain-containing protein</fullName>
    </recommendedName>
</protein>
<dbReference type="InterPro" id="IPR051132">
    <property type="entry name" value="3-5_Exonuclease_domain"/>
</dbReference>
<evidence type="ECO:0000313" key="5">
    <source>
        <dbReference type="Proteomes" id="UP000184188"/>
    </source>
</evidence>
<dbReference type="AlphaFoldDB" id="A0A1L9S708"/>
<gene>
    <name evidence="4" type="ORF">ASPZODRAFT_146515</name>
</gene>
<dbReference type="CDD" id="cd06141">
    <property type="entry name" value="WRN_exo"/>
    <property type="match status" value="1"/>
</dbReference>
<dbReference type="OrthoDB" id="1920326at2759"/>
<dbReference type="PANTHER" id="PTHR13620:SF104">
    <property type="entry name" value="EXONUCLEASE 3'-5' DOMAIN-CONTAINING PROTEIN 2"/>
    <property type="match status" value="1"/>
</dbReference>
<dbReference type="GeneID" id="34611651"/>
<keyword evidence="1" id="KW-0540">Nuclease</keyword>
<dbReference type="Pfam" id="PF01612">
    <property type="entry name" value="DNA_pol_A_exo1"/>
    <property type="match status" value="1"/>
</dbReference>
<dbReference type="SUPFAM" id="SSF53098">
    <property type="entry name" value="Ribonuclease H-like"/>
    <property type="match status" value="1"/>
</dbReference>
<dbReference type="FunFam" id="3.30.420.10:FF:000100">
    <property type="entry name" value="3'-5' exonuclease/helicase (Wrn), putative"/>
    <property type="match status" value="1"/>
</dbReference>
<evidence type="ECO:0000256" key="2">
    <source>
        <dbReference type="ARBA" id="ARBA00022801"/>
    </source>
</evidence>
<dbReference type="Gene3D" id="3.30.420.10">
    <property type="entry name" value="Ribonuclease H-like superfamily/Ribonuclease H"/>
    <property type="match status" value="1"/>
</dbReference>
<dbReference type="SMART" id="SM00474">
    <property type="entry name" value="35EXOc"/>
    <property type="match status" value="1"/>
</dbReference>
<keyword evidence="5" id="KW-1185">Reference proteome</keyword>
<organism evidence="4 5">
    <name type="scientific">Penicilliopsis zonata CBS 506.65</name>
    <dbReference type="NCBI Taxonomy" id="1073090"/>
    <lineage>
        <taxon>Eukaryota</taxon>
        <taxon>Fungi</taxon>
        <taxon>Dikarya</taxon>
        <taxon>Ascomycota</taxon>
        <taxon>Pezizomycotina</taxon>
        <taxon>Eurotiomycetes</taxon>
        <taxon>Eurotiomycetidae</taxon>
        <taxon>Eurotiales</taxon>
        <taxon>Aspergillaceae</taxon>
        <taxon>Penicilliopsis</taxon>
    </lineage>
</organism>
<evidence type="ECO:0000256" key="1">
    <source>
        <dbReference type="ARBA" id="ARBA00022722"/>
    </source>
</evidence>
<sequence length="390" mass="43628">MRHSCSIIFAGVRYPVGRQVSVTTRIAEGFRSPITSRRLSTAFPAVHRTRYLPSSAGSVYPNVQAPERTWNIALRKTWVRQTAQTLQNRPSLRAYRLYSTSSSGSNVADNNVQHEDCIVRTSSGELESEVPCEEAYKTGPTIYTDEACTAEQSGSERTPEFWSHTACKGPDGKELIVHYCKSLRTAEAVAQLFLTDKLVGFDMEWKAQASSTDSIQANISLIQIANEQRIALFHLALFRPARHAQDLLPPSLRLLLEDPQVTKTGVAIKADCTRLRKFLGVHPRAIFELSHLFKLLKYGRDQPALVNRRAVNLSDQVEEHFGLPLDKDGAVRCGDWMRSLDYRQVQYAASDPYACLALYNVMDAKRKAMCPVPPLPAHADLGLPIRLTDD</sequence>
<keyword evidence="2" id="KW-0378">Hydrolase</keyword>
<feature type="domain" description="3'-5' exonuclease" evidence="3">
    <location>
        <begin position="177"/>
        <end position="367"/>
    </location>
</feature>
<dbReference type="GO" id="GO:0008408">
    <property type="term" value="F:3'-5' exonuclease activity"/>
    <property type="evidence" value="ECO:0007669"/>
    <property type="project" value="InterPro"/>
</dbReference>
<dbReference type="VEuPathDB" id="FungiDB:ASPZODRAFT_146515"/>